<keyword evidence="4 7" id="KW-0560">Oxidoreductase</keyword>
<dbReference type="AlphaFoldDB" id="W2S163"/>
<sequence length="512" mass="57107">MDSKALLSSPLQMTPFLHAGYMVSAAFVCLLLVSAIRYWKDPLHPIPGPAVAKFTRVWLLMLELSGKRALAVHELHQKYGPVVRIGPNEISFSSPEALRQIYGANSKFAKAPVYDSMGFKSTFTTRNRDEYRAMKKRILPNFGPSAIAALEPNVHKHVAGMIKVFDKKADKPIDIFPWVRLVALCVVGESFAAESFGGLERDEPPEVLHEIDAVFPALFVRWMFPTIAAFLQYSPVKSVRDFHGAAHAFRKYCSTAYTAYLASSDSDTRNHDHLISRMVNERLRLSEKRQQLPRHVTDDGIVDELTNLIFAGTDTTGSSLTYLFWELAHHPEWQVRLREELKEAVQQQESYSYSAISELPVLEGVVQEIFRVRPASIGALPRVVPAGGSVVDGIFVPASTIISCQGLTTQRDPTIFPNPDVFNPQRWLDASATDAANQLEQMRSQMMLFGKGARACLGRTLATMEIKCAVAAVVQRFQIGIGSPTTDQDMEMTDHFVLIAKGQRCVLKLDRV</sequence>
<comment type="similarity">
    <text evidence="2 7">Belongs to the cytochrome P450 family.</text>
</comment>
<dbReference type="RefSeq" id="XP_008714128.1">
    <property type="nucleotide sequence ID" value="XM_008715906.1"/>
</dbReference>
<dbReference type="InterPro" id="IPR036396">
    <property type="entry name" value="Cyt_P450_sf"/>
</dbReference>
<evidence type="ECO:0000313" key="9">
    <source>
        <dbReference type="EMBL" id="ETN42392.1"/>
    </source>
</evidence>
<dbReference type="EMBL" id="KB822718">
    <property type="protein sequence ID" value="ETN42392.1"/>
    <property type="molecule type" value="Genomic_DNA"/>
</dbReference>
<dbReference type="InterPro" id="IPR001128">
    <property type="entry name" value="Cyt_P450"/>
</dbReference>
<proteinExistence type="inferred from homology"/>
<dbReference type="PRINTS" id="PR00463">
    <property type="entry name" value="EP450I"/>
</dbReference>
<reference evidence="9 10" key="1">
    <citation type="submission" date="2013-03" db="EMBL/GenBank/DDBJ databases">
        <title>The Genome Sequence of Phialophora europaea CBS 101466.</title>
        <authorList>
            <consortium name="The Broad Institute Genomics Platform"/>
            <person name="Cuomo C."/>
            <person name="de Hoog S."/>
            <person name="Gorbushina A."/>
            <person name="Walker B."/>
            <person name="Young S.K."/>
            <person name="Zeng Q."/>
            <person name="Gargeya S."/>
            <person name="Fitzgerald M."/>
            <person name="Haas B."/>
            <person name="Abouelleil A."/>
            <person name="Allen A.W."/>
            <person name="Alvarado L."/>
            <person name="Arachchi H.M."/>
            <person name="Berlin A.M."/>
            <person name="Chapman S.B."/>
            <person name="Gainer-Dewar J."/>
            <person name="Goldberg J."/>
            <person name="Griggs A."/>
            <person name="Gujja S."/>
            <person name="Hansen M."/>
            <person name="Howarth C."/>
            <person name="Imamovic A."/>
            <person name="Ireland A."/>
            <person name="Larimer J."/>
            <person name="McCowan C."/>
            <person name="Murphy C."/>
            <person name="Pearson M."/>
            <person name="Poon T.W."/>
            <person name="Priest M."/>
            <person name="Roberts A."/>
            <person name="Saif S."/>
            <person name="Shea T."/>
            <person name="Sisk P."/>
            <person name="Sykes S."/>
            <person name="Wortman J."/>
            <person name="Nusbaum C."/>
            <person name="Birren B."/>
        </authorList>
    </citation>
    <scope>NUCLEOTIDE SEQUENCE [LARGE SCALE GENOMIC DNA]</scope>
    <source>
        <strain evidence="9 10">CBS 101466</strain>
    </source>
</reference>
<feature type="transmembrane region" description="Helical" evidence="8">
    <location>
        <begin position="20"/>
        <end position="39"/>
    </location>
</feature>
<evidence type="ECO:0008006" key="11">
    <source>
        <dbReference type="Google" id="ProtNLM"/>
    </source>
</evidence>
<dbReference type="Proteomes" id="UP000030752">
    <property type="component" value="Unassembled WGS sequence"/>
</dbReference>
<dbReference type="GO" id="GO:0016705">
    <property type="term" value="F:oxidoreductase activity, acting on paired donors, with incorporation or reduction of molecular oxygen"/>
    <property type="evidence" value="ECO:0007669"/>
    <property type="project" value="InterPro"/>
</dbReference>
<keyword evidence="8" id="KW-0472">Membrane</keyword>
<feature type="binding site" description="axial binding residue" evidence="6">
    <location>
        <position position="456"/>
    </location>
    <ligand>
        <name>heme</name>
        <dbReference type="ChEBI" id="CHEBI:30413"/>
    </ligand>
    <ligandPart>
        <name>Fe</name>
        <dbReference type="ChEBI" id="CHEBI:18248"/>
    </ligandPart>
</feature>
<dbReference type="STRING" id="1220924.W2S163"/>
<dbReference type="VEuPathDB" id="FungiDB:HMPREF1541_01546"/>
<dbReference type="HOGENOM" id="CLU_001570_14_2_1"/>
<dbReference type="Gene3D" id="1.10.630.10">
    <property type="entry name" value="Cytochrome P450"/>
    <property type="match status" value="1"/>
</dbReference>
<organism evidence="9 10">
    <name type="scientific">Cyphellophora europaea (strain CBS 101466)</name>
    <name type="common">Phialophora europaea</name>
    <dbReference type="NCBI Taxonomy" id="1220924"/>
    <lineage>
        <taxon>Eukaryota</taxon>
        <taxon>Fungi</taxon>
        <taxon>Dikarya</taxon>
        <taxon>Ascomycota</taxon>
        <taxon>Pezizomycotina</taxon>
        <taxon>Eurotiomycetes</taxon>
        <taxon>Chaetothyriomycetidae</taxon>
        <taxon>Chaetothyriales</taxon>
        <taxon>Cyphellophoraceae</taxon>
        <taxon>Cyphellophora</taxon>
    </lineage>
</organism>
<keyword evidence="7" id="KW-0503">Monooxygenase</keyword>
<evidence type="ECO:0000256" key="8">
    <source>
        <dbReference type="SAM" id="Phobius"/>
    </source>
</evidence>
<dbReference type="PANTHER" id="PTHR24305:SF166">
    <property type="entry name" value="CYTOCHROME P450 12A4, MITOCHONDRIAL-RELATED"/>
    <property type="match status" value="1"/>
</dbReference>
<dbReference type="SUPFAM" id="SSF48264">
    <property type="entry name" value="Cytochrome P450"/>
    <property type="match status" value="1"/>
</dbReference>
<dbReference type="GO" id="GO:0020037">
    <property type="term" value="F:heme binding"/>
    <property type="evidence" value="ECO:0007669"/>
    <property type="project" value="InterPro"/>
</dbReference>
<evidence type="ECO:0000256" key="2">
    <source>
        <dbReference type="ARBA" id="ARBA00010617"/>
    </source>
</evidence>
<dbReference type="GeneID" id="19968885"/>
<evidence type="ECO:0000256" key="1">
    <source>
        <dbReference type="ARBA" id="ARBA00001971"/>
    </source>
</evidence>
<dbReference type="InParanoid" id="W2S163"/>
<dbReference type="InterPro" id="IPR050121">
    <property type="entry name" value="Cytochrome_P450_monoxygenase"/>
</dbReference>
<comment type="cofactor">
    <cofactor evidence="1 6">
        <name>heme</name>
        <dbReference type="ChEBI" id="CHEBI:30413"/>
    </cofactor>
</comment>
<keyword evidence="6 7" id="KW-0349">Heme</keyword>
<evidence type="ECO:0000256" key="4">
    <source>
        <dbReference type="ARBA" id="ARBA00023002"/>
    </source>
</evidence>
<accession>W2S163</accession>
<keyword evidence="8" id="KW-0812">Transmembrane</keyword>
<dbReference type="PANTHER" id="PTHR24305">
    <property type="entry name" value="CYTOCHROME P450"/>
    <property type="match status" value="1"/>
</dbReference>
<keyword evidence="3 6" id="KW-0479">Metal-binding</keyword>
<dbReference type="InterPro" id="IPR002401">
    <property type="entry name" value="Cyt_P450_E_grp-I"/>
</dbReference>
<dbReference type="OrthoDB" id="1470350at2759"/>
<dbReference type="GO" id="GO:0005506">
    <property type="term" value="F:iron ion binding"/>
    <property type="evidence" value="ECO:0007669"/>
    <property type="project" value="InterPro"/>
</dbReference>
<dbReference type="Pfam" id="PF00067">
    <property type="entry name" value="p450"/>
    <property type="match status" value="1"/>
</dbReference>
<keyword evidence="5 6" id="KW-0408">Iron</keyword>
<evidence type="ECO:0000313" key="10">
    <source>
        <dbReference type="Proteomes" id="UP000030752"/>
    </source>
</evidence>
<name>W2S163_CYPE1</name>
<keyword evidence="8" id="KW-1133">Transmembrane helix</keyword>
<protein>
    <recommendedName>
        <fullName evidence="11">Cytochrome P450</fullName>
    </recommendedName>
</protein>
<dbReference type="eggNOG" id="KOG0159">
    <property type="taxonomic scope" value="Eukaryota"/>
</dbReference>
<evidence type="ECO:0000256" key="5">
    <source>
        <dbReference type="ARBA" id="ARBA00023004"/>
    </source>
</evidence>
<evidence type="ECO:0000256" key="6">
    <source>
        <dbReference type="PIRSR" id="PIRSR602401-1"/>
    </source>
</evidence>
<dbReference type="PRINTS" id="PR00385">
    <property type="entry name" value="P450"/>
</dbReference>
<gene>
    <name evidence="9" type="ORF">HMPREF1541_01546</name>
</gene>
<dbReference type="GO" id="GO:0004497">
    <property type="term" value="F:monooxygenase activity"/>
    <property type="evidence" value="ECO:0007669"/>
    <property type="project" value="UniProtKB-KW"/>
</dbReference>
<evidence type="ECO:0000256" key="3">
    <source>
        <dbReference type="ARBA" id="ARBA00022723"/>
    </source>
</evidence>
<evidence type="ECO:0000256" key="7">
    <source>
        <dbReference type="RuleBase" id="RU000461"/>
    </source>
</evidence>
<dbReference type="PROSITE" id="PS00086">
    <property type="entry name" value="CYTOCHROME_P450"/>
    <property type="match status" value="1"/>
</dbReference>
<dbReference type="InterPro" id="IPR017972">
    <property type="entry name" value="Cyt_P450_CS"/>
</dbReference>
<keyword evidence="10" id="KW-1185">Reference proteome</keyword>